<dbReference type="Pfam" id="PF00877">
    <property type="entry name" value="NLPC_P60"/>
    <property type="match status" value="1"/>
</dbReference>
<feature type="domain" description="NlpC/P60" evidence="5">
    <location>
        <begin position="13"/>
        <end position="87"/>
    </location>
</feature>
<keyword evidence="2" id="KW-0645">Protease</keyword>
<proteinExistence type="inferred from homology"/>
<organism evidence="6 7">
    <name type="scientific">Dyella caseinilytica</name>
    <dbReference type="NCBI Taxonomy" id="1849581"/>
    <lineage>
        <taxon>Bacteria</taxon>
        <taxon>Pseudomonadati</taxon>
        <taxon>Pseudomonadota</taxon>
        <taxon>Gammaproteobacteria</taxon>
        <taxon>Lysobacterales</taxon>
        <taxon>Rhodanobacteraceae</taxon>
        <taxon>Dyella</taxon>
    </lineage>
</organism>
<evidence type="ECO:0000256" key="4">
    <source>
        <dbReference type="ARBA" id="ARBA00022807"/>
    </source>
</evidence>
<dbReference type="InterPro" id="IPR000064">
    <property type="entry name" value="NLP_P60_dom"/>
</dbReference>
<sequence length="133" mass="14692">MDIVAACEKNWDHWKHDCSGFVNAVTTDLGIPITGTANQMMDDLNVPGSGWTVLGNDPQKAQDYANKGYLVIAGTKAKSHGHVVIIVPVSHAVKYPYGYWGQYGGTGMKNERITKAWRPEDLPTVQYFARQIP</sequence>
<evidence type="ECO:0000313" key="6">
    <source>
        <dbReference type="EMBL" id="QRN55379.1"/>
    </source>
</evidence>
<dbReference type="InterPro" id="IPR038765">
    <property type="entry name" value="Papain-like_cys_pep_sf"/>
</dbReference>
<comment type="similarity">
    <text evidence="1">Belongs to the peptidase C40 family.</text>
</comment>
<keyword evidence="7" id="KW-1185">Reference proteome</keyword>
<keyword evidence="4" id="KW-0788">Thiol protease</keyword>
<evidence type="ECO:0000259" key="5">
    <source>
        <dbReference type="Pfam" id="PF00877"/>
    </source>
</evidence>
<reference evidence="6 7" key="1">
    <citation type="submission" date="2020-10" db="EMBL/GenBank/DDBJ databases">
        <title>Phylogeny of dyella-like bacteria.</title>
        <authorList>
            <person name="Fu J."/>
        </authorList>
    </citation>
    <scope>NUCLEOTIDE SEQUENCE [LARGE SCALE GENOMIC DNA]</scope>
    <source>
        <strain evidence="6 7">DHOB09</strain>
    </source>
</reference>
<evidence type="ECO:0000256" key="3">
    <source>
        <dbReference type="ARBA" id="ARBA00022801"/>
    </source>
</evidence>
<dbReference type="Proteomes" id="UP000663181">
    <property type="component" value="Chromosome"/>
</dbReference>
<name>A0ABX7GYL1_9GAMM</name>
<evidence type="ECO:0000256" key="2">
    <source>
        <dbReference type="ARBA" id="ARBA00022670"/>
    </source>
</evidence>
<dbReference type="SUPFAM" id="SSF54001">
    <property type="entry name" value="Cysteine proteinases"/>
    <property type="match status" value="1"/>
</dbReference>
<dbReference type="RefSeq" id="WP_188798946.1">
    <property type="nucleotide sequence ID" value="NZ_BMIZ01000001.1"/>
</dbReference>
<keyword evidence="3" id="KW-0378">Hydrolase</keyword>
<protein>
    <submittedName>
        <fullName evidence="6">C40 family peptidase</fullName>
    </submittedName>
</protein>
<dbReference type="Gene3D" id="3.90.1720.10">
    <property type="entry name" value="endopeptidase domain like (from Nostoc punctiforme)"/>
    <property type="match status" value="1"/>
</dbReference>
<evidence type="ECO:0000313" key="7">
    <source>
        <dbReference type="Proteomes" id="UP000663181"/>
    </source>
</evidence>
<dbReference type="EMBL" id="CP064030">
    <property type="protein sequence ID" value="QRN55379.1"/>
    <property type="molecule type" value="Genomic_DNA"/>
</dbReference>
<accession>A0ABX7GYL1</accession>
<gene>
    <name evidence="6" type="ORF">ISN74_08680</name>
</gene>
<evidence type="ECO:0000256" key="1">
    <source>
        <dbReference type="ARBA" id="ARBA00007074"/>
    </source>
</evidence>